<evidence type="ECO:0000313" key="4">
    <source>
        <dbReference type="Proteomes" id="UP000053617"/>
    </source>
</evidence>
<evidence type="ECO:0000313" key="3">
    <source>
        <dbReference type="EMBL" id="KIX01357.1"/>
    </source>
</evidence>
<reference evidence="3 4" key="1">
    <citation type="submission" date="2015-01" db="EMBL/GenBank/DDBJ databases">
        <title>The Genome Sequence of Rhinocladiella mackenzie CBS 650.93.</title>
        <authorList>
            <consortium name="The Broad Institute Genomics Platform"/>
            <person name="Cuomo C."/>
            <person name="de Hoog S."/>
            <person name="Gorbushina A."/>
            <person name="Stielow B."/>
            <person name="Teixiera M."/>
            <person name="Abouelleil A."/>
            <person name="Chapman S.B."/>
            <person name="Priest M."/>
            <person name="Young S.K."/>
            <person name="Wortman J."/>
            <person name="Nusbaum C."/>
            <person name="Birren B."/>
        </authorList>
    </citation>
    <scope>NUCLEOTIDE SEQUENCE [LARGE SCALE GENOMIC DNA]</scope>
    <source>
        <strain evidence="3 4">CBS 650.93</strain>
    </source>
</reference>
<dbReference type="AlphaFoldDB" id="A0A0D2FH48"/>
<organism evidence="3 4">
    <name type="scientific">Rhinocladiella mackenziei CBS 650.93</name>
    <dbReference type="NCBI Taxonomy" id="1442369"/>
    <lineage>
        <taxon>Eukaryota</taxon>
        <taxon>Fungi</taxon>
        <taxon>Dikarya</taxon>
        <taxon>Ascomycota</taxon>
        <taxon>Pezizomycotina</taxon>
        <taxon>Eurotiomycetes</taxon>
        <taxon>Chaetothyriomycetidae</taxon>
        <taxon>Chaetothyriales</taxon>
        <taxon>Herpotrichiellaceae</taxon>
        <taxon>Rhinocladiella</taxon>
    </lineage>
</organism>
<dbReference type="VEuPathDB" id="FungiDB:Z518_09082"/>
<accession>A0A0D2FH48</accession>
<sequence length="209" mass="22934">MDHQCSDLEVVHTNDAELEVDHSNEAGLEAAPSHGKAESLATENLQPYHPNVPHGSARWGLLPYHPGVSLSSENDGPIPVDKRSNQAPRRKRGQDEQHDSDASPAPTQKGRLDASPTTPSPDMPTLPTSHFVMPLNQTQQINTCVTNDTLSATWECIGFMKQGIDLFDSTTSAARIIFDDYSVRPAFWRYGPQPPDFNRALGPMPTGLR</sequence>
<dbReference type="InterPro" id="IPR056722">
    <property type="entry name" value="DUF7820"/>
</dbReference>
<feature type="compositionally biased region" description="Basic and acidic residues" evidence="1">
    <location>
        <begin position="15"/>
        <end position="24"/>
    </location>
</feature>
<evidence type="ECO:0000259" key="2">
    <source>
        <dbReference type="Pfam" id="PF25130"/>
    </source>
</evidence>
<dbReference type="HOGENOM" id="CLU_1316035_0_0_1"/>
<dbReference type="STRING" id="1442369.A0A0D2FH48"/>
<dbReference type="OrthoDB" id="514070at2759"/>
<protein>
    <recommendedName>
        <fullName evidence="2">DUF7820 domain-containing protein</fullName>
    </recommendedName>
</protein>
<feature type="region of interest" description="Disordered" evidence="1">
    <location>
        <begin position="15"/>
        <end position="52"/>
    </location>
</feature>
<feature type="region of interest" description="Disordered" evidence="1">
    <location>
        <begin position="68"/>
        <end position="130"/>
    </location>
</feature>
<name>A0A0D2FH48_9EURO</name>
<proteinExistence type="predicted"/>
<keyword evidence="4" id="KW-1185">Reference proteome</keyword>
<dbReference type="EMBL" id="KN847481">
    <property type="protein sequence ID" value="KIX01357.1"/>
    <property type="molecule type" value="Genomic_DNA"/>
</dbReference>
<dbReference type="RefSeq" id="XP_013268493.1">
    <property type="nucleotide sequence ID" value="XM_013413039.1"/>
</dbReference>
<evidence type="ECO:0000256" key="1">
    <source>
        <dbReference type="SAM" id="MobiDB-lite"/>
    </source>
</evidence>
<dbReference type="Pfam" id="PF25130">
    <property type="entry name" value="DUF7820"/>
    <property type="match status" value="1"/>
</dbReference>
<feature type="domain" description="DUF7820" evidence="2">
    <location>
        <begin position="112"/>
        <end position="198"/>
    </location>
</feature>
<dbReference type="GeneID" id="25297153"/>
<gene>
    <name evidence="3" type="ORF">Z518_09082</name>
</gene>
<dbReference type="Proteomes" id="UP000053617">
    <property type="component" value="Unassembled WGS sequence"/>
</dbReference>